<evidence type="ECO:0000256" key="3">
    <source>
        <dbReference type="ARBA" id="ARBA00023054"/>
    </source>
</evidence>
<evidence type="ECO:0000313" key="8">
    <source>
        <dbReference type="EMBL" id="EEC56703.1"/>
    </source>
</evidence>
<dbReference type="GO" id="GO:0071973">
    <property type="term" value="P:bacterial-type flagellum-dependent cell motility"/>
    <property type="evidence" value="ECO:0007669"/>
    <property type="project" value="TreeGrafter"/>
</dbReference>
<dbReference type="PANTHER" id="PTHR30288">
    <property type="entry name" value="FLAGELLAR CAP/ASSEMBLY PROTEIN FLID"/>
    <property type="match status" value="1"/>
</dbReference>
<dbReference type="InterPro" id="IPR040026">
    <property type="entry name" value="FliD"/>
</dbReference>
<comment type="function">
    <text evidence="5">Required for morphogenesis and for the elongation of the flagellar filament by facilitating polymerization of the flagellin monomers at the tip of growing filament. Forms a capping structure, which prevents flagellin subunits (transported through the central channel of the flagellum) from leaking out without polymerization at the distal end.</text>
</comment>
<dbReference type="STRING" id="483218.BACPEC_03212"/>
<keyword evidence="4 5" id="KW-0975">Bacterial flagellum</keyword>
<feature type="coiled-coil region" evidence="5">
    <location>
        <begin position="476"/>
        <end position="510"/>
    </location>
</feature>
<dbReference type="AlphaFoldDB" id="B7AWW2"/>
<comment type="subunit">
    <text evidence="2 5">Homopentamer.</text>
</comment>
<comment type="caution">
    <text evidence="8">The sequence shown here is derived from an EMBL/GenBank/DDBJ whole genome shotgun (WGS) entry which is preliminary data.</text>
</comment>
<evidence type="ECO:0000256" key="1">
    <source>
        <dbReference type="ARBA" id="ARBA00009764"/>
    </source>
</evidence>
<dbReference type="PANTHER" id="PTHR30288:SF0">
    <property type="entry name" value="FLAGELLAR HOOK-ASSOCIATED PROTEIN 2"/>
    <property type="match status" value="1"/>
</dbReference>
<dbReference type="InterPro" id="IPR003481">
    <property type="entry name" value="FliD_N"/>
</dbReference>
<dbReference type="Pfam" id="PF02465">
    <property type="entry name" value="FliD_N"/>
    <property type="match status" value="1"/>
</dbReference>
<organism evidence="8 9">
    <name type="scientific">[Bacteroides] pectinophilus ATCC 43243</name>
    <dbReference type="NCBI Taxonomy" id="483218"/>
    <lineage>
        <taxon>Bacteria</taxon>
        <taxon>Bacillati</taxon>
        <taxon>Bacillota</taxon>
        <taxon>Clostridia</taxon>
        <taxon>Eubacteriales</taxon>
    </lineage>
</organism>
<evidence type="ECO:0000313" key="9">
    <source>
        <dbReference type="Proteomes" id="UP000003136"/>
    </source>
</evidence>
<dbReference type="GO" id="GO:0009421">
    <property type="term" value="C:bacterial-type flagellum filament cap"/>
    <property type="evidence" value="ECO:0007669"/>
    <property type="project" value="InterPro"/>
</dbReference>
<protein>
    <recommendedName>
        <fullName evidence="5">Flagellar hook-associated protein 2</fullName>
        <shortName evidence="5">HAP2</shortName>
    </recommendedName>
    <alternativeName>
        <fullName evidence="5">Flagellar cap protein</fullName>
    </alternativeName>
</protein>
<dbReference type="InterPro" id="IPR010809">
    <property type="entry name" value="FliD_C"/>
</dbReference>
<feature type="domain" description="Flagellar hook-associated protein 2 N-terminal" evidence="6">
    <location>
        <begin position="10"/>
        <end position="106"/>
    </location>
</feature>
<name>B7AWW2_9FIRM</name>
<accession>B7AWW2</accession>
<dbReference type="GO" id="GO:0007155">
    <property type="term" value="P:cell adhesion"/>
    <property type="evidence" value="ECO:0007669"/>
    <property type="project" value="InterPro"/>
</dbReference>
<sequence length="809" mass="87197">MPIRLSGMSSGLDTDAIVQALVSSYSTTKTNLEKAQTKLSWKQDAWKTLNTKVYSFYTGKLSAMRLSSSYSKKTSSVSNSTIAKVTASSGAVNGNQKLIVKQLASAGYLTGGVISATKDGEKASVTGSTKLSEITGMGDYANGGTLKVKATASGGTKTVSLTSDMTVNQFVAALKDAGLSANFDSGNQRIFINSKTSGLDGEFTLEGADGNGTGALKALGLLTSSEAKNNYSTVAGWTDADVVANAKSAYNSKIASYNKTIQSYLAGNSSLKNANETTLAYRKEYAEIYAAKLSYEDTYDADGKLVSQTATAASRAEAFKAVNEKIDALKNSDRKKELEDRKAAGEKLNDTETAELDEFNSRIAAAEKVAGDLGNDTLLVTRTRKETVNDDGSTTAVMEDNDIDKYIKGISSAIKTNEETIASNMEAIYNLHKEVDSSFDETSFDADSATEDNALITVDFAEGDTLDAATAANSANKLASDLIASYKAQREEAKTKLAQYEEAQKKADAGQASAADNELLGIGSSSGSAAVRITGQDAIIELNGATFTSNTNNFSVNGLTIQALSVNSASDPVTITTDTDVDGIYNMIKDFFKEYNEIVNYMDEKYNASSAKGYEPLTDDEKDAMTDTEIEKWETKIKDSLLRKDNTLSTISNSMKTNMLKSYEINGTKYNLSSFGIATLSYFTAGDNEHGAFHIDGNADDSQTSGNTDKLRAAIASDPDTVVEFFSKLTTEVYNDLTKRMSRTNLSSAYTLYNDKQMNTEYSNYSTKISEWETKISEKEDYYYKKFSSMESALSKLNSQQSSLSNYFS</sequence>
<keyword evidence="9" id="KW-1185">Reference proteome</keyword>
<dbReference type="eggNOG" id="COG1345">
    <property type="taxonomic scope" value="Bacteria"/>
</dbReference>
<evidence type="ECO:0000256" key="5">
    <source>
        <dbReference type="RuleBase" id="RU362066"/>
    </source>
</evidence>
<evidence type="ECO:0000259" key="7">
    <source>
        <dbReference type="Pfam" id="PF07195"/>
    </source>
</evidence>
<reference evidence="8 9" key="1">
    <citation type="submission" date="2008-11" db="EMBL/GenBank/DDBJ databases">
        <title>Draft genome sequence of Bacteroides pectinophilus (ATCC 43243).</title>
        <authorList>
            <person name="Sudarsanam P."/>
            <person name="Ley R."/>
            <person name="Guruge J."/>
            <person name="Turnbaugh P.J."/>
            <person name="Mahowald M."/>
            <person name="Liep D."/>
            <person name="Gordon J."/>
        </authorList>
    </citation>
    <scope>NUCLEOTIDE SEQUENCE [LARGE SCALE GENOMIC DNA]</scope>
    <source>
        <strain evidence="8 9">ATCC 43243</strain>
    </source>
</reference>
<keyword evidence="5" id="KW-0964">Secreted</keyword>
<dbReference type="GO" id="GO:0005576">
    <property type="term" value="C:extracellular region"/>
    <property type="evidence" value="ECO:0007669"/>
    <property type="project" value="UniProtKB-SubCell"/>
</dbReference>
<feature type="domain" description="Flagellar hook-associated protein 2 C-terminal" evidence="7">
    <location>
        <begin position="535"/>
        <end position="799"/>
    </location>
</feature>
<dbReference type="Pfam" id="PF07195">
    <property type="entry name" value="FliD_C"/>
    <property type="match status" value="1"/>
</dbReference>
<comment type="similarity">
    <text evidence="1 5">Belongs to the FliD family.</text>
</comment>
<proteinExistence type="inferred from homology"/>
<reference evidence="8 9" key="2">
    <citation type="submission" date="2008-11" db="EMBL/GenBank/DDBJ databases">
        <authorList>
            <person name="Fulton L."/>
            <person name="Clifton S."/>
            <person name="Fulton B."/>
            <person name="Xu J."/>
            <person name="Minx P."/>
            <person name="Pepin K.H."/>
            <person name="Johnson M."/>
            <person name="Bhonagiri V."/>
            <person name="Nash W.E."/>
            <person name="Mardis E.R."/>
            <person name="Wilson R.K."/>
        </authorList>
    </citation>
    <scope>NUCLEOTIDE SEQUENCE [LARGE SCALE GENOMIC DNA]</scope>
    <source>
        <strain evidence="8 9">ATCC 43243</strain>
    </source>
</reference>
<keyword evidence="3 5" id="KW-0175">Coiled coil</keyword>
<dbReference type="GO" id="GO:0009424">
    <property type="term" value="C:bacterial-type flagellum hook"/>
    <property type="evidence" value="ECO:0007669"/>
    <property type="project" value="UniProtKB-UniRule"/>
</dbReference>
<comment type="subcellular location">
    <subcellularLocation>
        <location evidence="5">Secreted</location>
    </subcellularLocation>
    <subcellularLocation>
        <location evidence="5">Bacterial flagellum</location>
    </subcellularLocation>
</comment>
<dbReference type="Proteomes" id="UP000003136">
    <property type="component" value="Unassembled WGS sequence"/>
</dbReference>
<evidence type="ECO:0000256" key="4">
    <source>
        <dbReference type="ARBA" id="ARBA00023143"/>
    </source>
</evidence>
<dbReference type="EMBL" id="ABVQ01000037">
    <property type="protein sequence ID" value="EEC56703.1"/>
    <property type="molecule type" value="Genomic_DNA"/>
</dbReference>
<gene>
    <name evidence="8" type="ORF">BACPEC_03212</name>
</gene>
<dbReference type="HOGENOM" id="CLU_015182_0_0_9"/>
<evidence type="ECO:0000259" key="6">
    <source>
        <dbReference type="Pfam" id="PF02465"/>
    </source>
</evidence>
<evidence type="ECO:0000256" key="2">
    <source>
        <dbReference type="ARBA" id="ARBA00011255"/>
    </source>
</evidence>